<name>A0A6B2R150_9BURK</name>
<dbReference type="PANTHER" id="PTHR35563">
    <property type="entry name" value="BARREL METAL-DEPENDENT HYDROLASE, PUTATIVE (AFU_ORTHOLOGUE AFUA_1G16240)-RELATED"/>
    <property type="match status" value="1"/>
</dbReference>
<sequence>MQVPRHACDSHMHIYDAKFPRAADAATLPGLASVAEYKLLQKRLGTSRTVVVTPRNYDTDNRVTLDAIKQLGIKDTRGVAVLRDDVTDRTLQELHDGGIRGIRFSLYTPAHAAVSFEMVEPLSRRVHELGWHVQLHWTADQYAQHEAMLMRLPSTIVIDHMGRMPQPIGVSHPAHAIIRKLLDQGRTWLKLSGPYLDSKQGAQGEYRDIDAVARSWIQARADRLVWGSDWPHPTEKDKPDDALLIDLLDRWTQDTNVIRKILVDNPASLYGFEAA</sequence>
<dbReference type="RefSeq" id="WP_163655703.1">
    <property type="nucleotide sequence ID" value="NZ_JAAGRN010000008.1"/>
</dbReference>
<dbReference type="PANTHER" id="PTHR35563:SF2">
    <property type="entry name" value="BARREL METAL-DEPENDENT HYDROLASE, PUTATIVE (AFU_ORTHOLOGUE AFUA_1G16240)-RELATED"/>
    <property type="match status" value="1"/>
</dbReference>
<proteinExistence type="predicted"/>
<keyword evidence="2" id="KW-0378">Hydrolase</keyword>
<feature type="domain" description="Amidohydrolase-related" evidence="1">
    <location>
        <begin position="8"/>
        <end position="272"/>
    </location>
</feature>
<evidence type="ECO:0000259" key="1">
    <source>
        <dbReference type="Pfam" id="PF04909"/>
    </source>
</evidence>
<dbReference type="InterPro" id="IPR006680">
    <property type="entry name" value="Amidohydro-rel"/>
</dbReference>
<evidence type="ECO:0000313" key="2">
    <source>
        <dbReference type="EMBL" id="NDY83972.1"/>
    </source>
</evidence>
<dbReference type="EMBL" id="JAAGRN010000008">
    <property type="protein sequence ID" value="NDY83972.1"/>
    <property type="molecule type" value="Genomic_DNA"/>
</dbReference>
<dbReference type="SUPFAM" id="SSF51556">
    <property type="entry name" value="Metallo-dependent hydrolases"/>
    <property type="match status" value="1"/>
</dbReference>
<protein>
    <submittedName>
        <fullName evidence="2">Amidohydrolase family protein</fullName>
    </submittedName>
</protein>
<dbReference type="InterPro" id="IPR032466">
    <property type="entry name" value="Metal_Hydrolase"/>
</dbReference>
<accession>A0A6B2R150</accession>
<dbReference type="Gene3D" id="3.20.20.140">
    <property type="entry name" value="Metal-dependent hydrolases"/>
    <property type="match status" value="1"/>
</dbReference>
<gene>
    <name evidence="2" type="ORF">G3I67_12100</name>
</gene>
<comment type="caution">
    <text evidence="2">The sequence shown here is derived from an EMBL/GenBank/DDBJ whole genome shotgun (WGS) entry which is preliminary data.</text>
</comment>
<dbReference type="InterPro" id="IPR052358">
    <property type="entry name" value="Aro_Compnd_Degr_Hydrolases"/>
</dbReference>
<dbReference type="GO" id="GO:0016787">
    <property type="term" value="F:hydrolase activity"/>
    <property type="evidence" value="ECO:0007669"/>
    <property type="project" value="UniProtKB-KW"/>
</dbReference>
<dbReference type="AlphaFoldDB" id="A0A6B2R150"/>
<reference evidence="2" key="1">
    <citation type="submission" date="2020-02" db="EMBL/GenBank/DDBJ databases">
        <authorList>
            <person name="Chen W.-M."/>
        </authorList>
    </citation>
    <scope>NUCLEOTIDE SEQUENCE</scope>
    <source>
        <strain evidence="2">NBD-18</strain>
    </source>
</reference>
<dbReference type="Pfam" id="PF04909">
    <property type="entry name" value="Amidohydro_2"/>
    <property type="match status" value="1"/>
</dbReference>
<organism evidence="2">
    <name type="scientific">Sheuella amnicola</name>
    <dbReference type="NCBI Taxonomy" id="2707330"/>
    <lineage>
        <taxon>Bacteria</taxon>
        <taxon>Pseudomonadati</taxon>
        <taxon>Pseudomonadota</taxon>
        <taxon>Betaproteobacteria</taxon>
        <taxon>Burkholderiales</taxon>
        <taxon>Alcaligenaceae</taxon>
        <taxon>Sheuella</taxon>
    </lineage>
</organism>